<name>A0A0A9GD62_ARUDO</name>
<dbReference type="EMBL" id="GBRH01176502">
    <property type="protein sequence ID" value="JAE21394.1"/>
    <property type="molecule type" value="Transcribed_RNA"/>
</dbReference>
<reference evidence="2" key="1">
    <citation type="submission" date="2014-09" db="EMBL/GenBank/DDBJ databases">
        <authorList>
            <person name="Magalhaes I.L.F."/>
            <person name="Oliveira U."/>
            <person name="Santos F.R."/>
            <person name="Vidigal T.H.D.A."/>
            <person name="Brescovit A.D."/>
            <person name="Santos A.J."/>
        </authorList>
    </citation>
    <scope>NUCLEOTIDE SEQUENCE</scope>
    <source>
        <tissue evidence="2">Shoot tissue taken approximately 20 cm above the soil surface</tissue>
    </source>
</reference>
<evidence type="ECO:0000256" key="1">
    <source>
        <dbReference type="SAM" id="MobiDB-lite"/>
    </source>
</evidence>
<feature type="compositionally biased region" description="Polar residues" evidence="1">
    <location>
        <begin position="21"/>
        <end position="69"/>
    </location>
</feature>
<accession>A0A0A9GD62</accession>
<protein>
    <submittedName>
        <fullName evidence="2">Uncharacterized protein</fullName>
    </submittedName>
</protein>
<feature type="compositionally biased region" description="Polar residues" evidence="1">
    <location>
        <begin position="1"/>
        <end position="13"/>
    </location>
</feature>
<evidence type="ECO:0000313" key="2">
    <source>
        <dbReference type="EMBL" id="JAE21394.1"/>
    </source>
</evidence>
<feature type="region of interest" description="Disordered" evidence="1">
    <location>
        <begin position="1"/>
        <end position="97"/>
    </location>
</feature>
<reference evidence="2" key="2">
    <citation type="journal article" date="2015" name="Data Brief">
        <title>Shoot transcriptome of the giant reed, Arundo donax.</title>
        <authorList>
            <person name="Barrero R.A."/>
            <person name="Guerrero F.D."/>
            <person name="Moolhuijzen P."/>
            <person name="Goolsby J.A."/>
            <person name="Tidwell J."/>
            <person name="Bellgard S.E."/>
            <person name="Bellgard M.I."/>
        </authorList>
    </citation>
    <scope>NUCLEOTIDE SEQUENCE</scope>
    <source>
        <tissue evidence="2">Shoot tissue taken approximately 20 cm above the soil surface</tissue>
    </source>
</reference>
<organism evidence="2">
    <name type="scientific">Arundo donax</name>
    <name type="common">Giant reed</name>
    <name type="synonym">Donax arundinaceus</name>
    <dbReference type="NCBI Taxonomy" id="35708"/>
    <lineage>
        <taxon>Eukaryota</taxon>
        <taxon>Viridiplantae</taxon>
        <taxon>Streptophyta</taxon>
        <taxon>Embryophyta</taxon>
        <taxon>Tracheophyta</taxon>
        <taxon>Spermatophyta</taxon>
        <taxon>Magnoliopsida</taxon>
        <taxon>Liliopsida</taxon>
        <taxon>Poales</taxon>
        <taxon>Poaceae</taxon>
        <taxon>PACMAD clade</taxon>
        <taxon>Arundinoideae</taxon>
        <taxon>Arundineae</taxon>
        <taxon>Arundo</taxon>
    </lineage>
</organism>
<sequence length="97" mass="9996">MWLTVSPGSTNHSRPQKTIPVKTSSISGDTQSMSSESPSPAEKITSTVTSGTAASPYNKSISTVESAKTSPVGISKACSSSSPSNFECPPEHGATRH</sequence>
<dbReference type="AlphaFoldDB" id="A0A0A9GD62"/>
<proteinExistence type="predicted"/>